<organism evidence="2 3">
    <name type="scientific">[Emmonsia] crescens</name>
    <dbReference type="NCBI Taxonomy" id="73230"/>
    <lineage>
        <taxon>Eukaryota</taxon>
        <taxon>Fungi</taxon>
        <taxon>Dikarya</taxon>
        <taxon>Ascomycota</taxon>
        <taxon>Pezizomycotina</taxon>
        <taxon>Eurotiomycetes</taxon>
        <taxon>Eurotiomycetidae</taxon>
        <taxon>Onygenales</taxon>
        <taxon>Ajellomycetaceae</taxon>
        <taxon>Emergomyces</taxon>
    </lineage>
</organism>
<gene>
    <name evidence="2" type="ORF">EMCG_06097</name>
</gene>
<reference evidence="3" key="1">
    <citation type="journal article" date="2015" name="PLoS Genet.">
        <title>The dynamic genome and transcriptome of the human fungal pathogen Blastomyces and close relative Emmonsia.</title>
        <authorList>
            <person name="Munoz J.F."/>
            <person name="Gauthier G.M."/>
            <person name="Desjardins C.A."/>
            <person name="Gallo J.E."/>
            <person name="Holder J."/>
            <person name="Sullivan T.D."/>
            <person name="Marty A.J."/>
            <person name="Carmen J.C."/>
            <person name="Chen Z."/>
            <person name="Ding L."/>
            <person name="Gujja S."/>
            <person name="Magrini V."/>
            <person name="Misas E."/>
            <person name="Mitreva M."/>
            <person name="Priest M."/>
            <person name="Saif S."/>
            <person name="Whiston E.A."/>
            <person name="Young S."/>
            <person name="Zeng Q."/>
            <person name="Goldman W.E."/>
            <person name="Mardis E.R."/>
            <person name="Taylor J.W."/>
            <person name="McEwen J.G."/>
            <person name="Clay O.K."/>
            <person name="Klein B.S."/>
            <person name="Cuomo C.A."/>
        </authorList>
    </citation>
    <scope>NUCLEOTIDE SEQUENCE [LARGE SCALE GENOMIC DNA]</scope>
    <source>
        <strain evidence="3">UAMH 3008</strain>
    </source>
</reference>
<feature type="compositionally biased region" description="Low complexity" evidence="1">
    <location>
        <begin position="330"/>
        <end position="340"/>
    </location>
</feature>
<dbReference type="Proteomes" id="UP000034164">
    <property type="component" value="Unassembled WGS sequence"/>
</dbReference>
<sequence>MPSSLTISTQELEKLTPSDLEGINWINPADPDNWTDEHTQKLIAVVNLRGMHHPLDVAALELKLGNILSNPDSQRSRRHSSSGASTPTLNSDQSPDPEWEASMTQNRLNNEKKYHDLIRMGGRPAFPVELWNTPKDVHGRYGPIVDYWRTLYGEQRNTWIYFRRFQRRNRKNIEIFTQYQQDVRNHRQNEGIEGDIQLLFDAKEQTKVDEWKEYHYFQHRNLPQMRAEAEEGRQMREQQKLEWETVNGSSKTIDLNEPPGPALGWVCRTIAESDLAHFMVLLNWIEQELPKIAQEVALSNPEASTVVATHQSPIQTSEKDSRQEDTASTNFNTENNMNINRRSTSRNKKSTNPVLKPVGSPRVTKAGRNTRSSVRNQQGHHNTPHGTKGRARVAMAPTKPPIPPVTTLRRSQRIIDLAAKRSQQPEPIQEAPRQGIPKPISRKEPKERKSKGRRPSPQSKPQGITKSRATRKKKPLSKS</sequence>
<feature type="compositionally biased region" description="Polar residues" evidence="1">
    <location>
        <begin position="367"/>
        <end position="385"/>
    </location>
</feature>
<accession>A0A0G2JBW8</accession>
<proteinExistence type="predicted"/>
<feature type="compositionally biased region" description="Polar residues" evidence="1">
    <location>
        <begin position="307"/>
        <end position="316"/>
    </location>
</feature>
<feature type="region of interest" description="Disordered" evidence="1">
    <location>
        <begin position="307"/>
        <end position="479"/>
    </location>
</feature>
<feature type="compositionally biased region" description="Polar residues" evidence="1">
    <location>
        <begin position="81"/>
        <end position="94"/>
    </location>
</feature>
<feature type="compositionally biased region" description="Polar residues" evidence="1">
    <location>
        <begin position="456"/>
        <end position="467"/>
    </location>
</feature>
<evidence type="ECO:0000313" key="3">
    <source>
        <dbReference type="Proteomes" id="UP000034164"/>
    </source>
</evidence>
<dbReference type="AlphaFoldDB" id="A0A0G2JBW8"/>
<dbReference type="VEuPathDB" id="FungiDB:EMCG_06097"/>
<evidence type="ECO:0000313" key="2">
    <source>
        <dbReference type="EMBL" id="KKZ68206.1"/>
    </source>
</evidence>
<dbReference type="EMBL" id="LCZI01000140">
    <property type="protein sequence ID" value="KKZ68206.1"/>
    <property type="molecule type" value="Genomic_DNA"/>
</dbReference>
<feature type="region of interest" description="Disordered" evidence="1">
    <location>
        <begin position="70"/>
        <end position="101"/>
    </location>
</feature>
<feature type="compositionally biased region" description="Basic residues" evidence="1">
    <location>
        <begin position="468"/>
        <end position="479"/>
    </location>
</feature>
<protein>
    <submittedName>
        <fullName evidence="2">Uncharacterized protein</fullName>
    </submittedName>
</protein>
<evidence type="ECO:0000256" key="1">
    <source>
        <dbReference type="SAM" id="MobiDB-lite"/>
    </source>
</evidence>
<dbReference type="OrthoDB" id="4188277at2759"/>
<name>A0A0G2JBW8_9EURO</name>
<comment type="caution">
    <text evidence="2">The sequence shown here is derived from an EMBL/GenBank/DDBJ whole genome shotgun (WGS) entry which is preliminary data.</text>
</comment>